<reference evidence="7 8" key="1">
    <citation type="submission" date="2017-03" db="EMBL/GenBank/DDBJ databases">
        <authorList>
            <person name="Afonso C.L."/>
            <person name="Miller P.J."/>
            <person name="Scott M.A."/>
            <person name="Spackman E."/>
            <person name="Goraichik I."/>
            <person name="Dimitrov K.M."/>
            <person name="Suarez D.L."/>
            <person name="Swayne D.E."/>
        </authorList>
    </citation>
    <scope>NUCLEOTIDE SEQUENCE [LARGE SCALE GENOMIC DNA]</scope>
    <source>
        <strain evidence="7 8">CECT 7450</strain>
    </source>
</reference>
<dbReference type="InterPro" id="IPR017900">
    <property type="entry name" value="4Fe4S_Fe_S_CS"/>
</dbReference>
<feature type="domain" description="4Fe-4S ferredoxin-type" evidence="6">
    <location>
        <begin position="57"/>
        <end position="88"/>
    </location>
</feature>
<dbReference type="SUPFAM" id="SSF54862">
    <property type="entry name" value="4Fe-4S ferredoxins"/>
    <property type="match status" value="1"/>
</dbReference>
<keyword evidence="3" id="KW-0677">Repeat</keyword>
<dbReference type="CDD" id="cd10564">
    <property type="entry name" value="NapF_like"/>
    <property type="match status" value="1"/>
</dbReference>
<name>A0A1X6Y712_9RHOB</name>
<sequence>MPTSAISRRDLFRGAASKPKPVNRPPWVEQEALSRCTSCSDCVSACPEGILSLDDKHLPKVDFSSTGCTFCGDCAAACSEGVFGETEGPPWKVRLNVTNKCLLQSGITCQVCTDYCDANALRFDLSQRPVGALVIDNDNCTGCGMCVGACPVSAISVTPIASEETV</sequence>
<dbReference type="PROSITE" id="PS51379">
    <property type="entry name" value="4FE4S_FER_2"/>
    <property type="match status" value="3"/>
</dbReference>
<dbReference type="Pfam" id="PF12838">
    <property type="entry name" value="Fer4_7"/>
    <property type="match status" value="2"/>
</dbReference>
<dbReference type="PROSITE" id="PS00198">
    <property type="entry name" value="4FE4S_FER_1"/>
    <property type="match status" value="2"/>
</dbReference>
<dbReference type="RefSeq" id="WP_085803708.1">
    <property type="nucleotide sequence ID" value="NZ_FWFX01000001.1"/>
</dbReference>
<keyword evidence="1" id="KW-0004">4Fe-4S</keyword>
<keyword evidence="8" id="KW-1185">Reference proteome</keyword>
<dbReference type="NCBIfam" id="TIGR00402">
    <property type="entry name" value="napF"/>
    <property type="match status" value="1"/>
</dbReference>
<gene>
    <name evidence="7" type="ORF">ROA7450_00153</name>
</gene>
<dbReference type="OrthoDB" id="9800445at2"/>
<dbReference type="PANTHER" id="PTHR43687:SF1">
    <property type="entry name" value="FERREDOXIN III"/>
    <property type="match status" value="1"/>
</dbReference>
<accession>A0A1X6Y712</accession>
<dbReference type="InterPro" id="IPR050572">
    <property type="entry name" value="Fe-S_Ferredoxin"/>
</dbReference>
<evidence type="ECO:0000313" key="7">
    <source>
        <dbReference type="EMBL" id="SLN12776.1"/>
    </source>
</evidence>
<evidence type="ECO:0000256" key="2">
    <source>
        <dbReference type="ARBA" id="ARBA00022723"/>
    </source>
</evidence>
<dbReference type="InterPro" id="IPR004496">
    <property type="entry name" value="NapF"/>
</dbReference>
<evidence type="ECO:0000256" key="5">
    <source>
        <dbReference type="ARBA" id="ARBA00023014"/>
    </source>
</evidence>
<dbReference type="EMBL" id="FWFX01000001">
    <property type="protein sequence ID" value="SLN12776.1"/>
    <property type="molecule type" value="Genomic_DNA"/>
</dbReference>
<dbReference type="InterPro" id="IPR017896">
    <property type="entry name" value="4Fe4S_Fe-S-bd"/>
</dbReference>
<keyword evidence="5" id="KW-0411">Iron-sulfur</keyword>
<dbReference type="Gene3D" id="3.30.70.20">
    <property type="match status" value="2"/>
</dbReference>
<protein>
    <submittedName>
        <fullName evidence="7">Ferredoxin-type protein</fullName>
    </submittedName>
</protein>
<keyword evidence="2" id="KW-0479">Metal-binding</keyword>
<dbReference type="Proteomes" id="UP000193061">
    <property type="component" value="Unassembled WGS sequence"/>
</dbReference>
<evidence type="ECO:0000313" key="8">
    <source>
        <dbReference type="Proteomes" id="UP000193061"/>
    </source>
</evidence>
<dbReference type="GO" id="GO:0046872">
    <property type="term" value="F:metal ion binding"/>
    <property type="evidence" value="ECO:0007669"/>
    <property type="project" value="UniProtKB-KW"/>
</dbReference>
<organism evidence="7 8">
    <name type="scientific">Roseovarius albus</name>
    <dbReference type="NCBI Taxonomy" id="1247867"/>
    <lineage>
        <taxon>Bacteria</taxon>
        <taxon>Pseudomonadati</taxon>
        <taxon>Pseudomonadota</taxon>
        <taxon>Alphaproteobacteria</taxon>
        <taxon>Rhodobacterales</taxon>
        <taxon>Roseobacteraceae</taxon>
        <taxon>Roseovarius</taxon>
    </lineage>
</organism>
<feature type="domain" description="4Fe-4S ferredoxin-type" evidence="6">
    <location>
        <begin position="24"/>
        <end position="56"/>
    </location>
</feature>
<evidence type="ECO:0000256" key="1">
    <source>
        <dbReference type="ARBA" id="ARBA00022485"/>
    </source>
</evidence>
<keyword evidence="4" id="KW-0408">Iron</keyword>
<dbReference type="PANTHER" id="PTHR43687">
    <property type="entry name" value="ADENYLYLSULFATE REDUCTASE, BETA SUBUNIT"/>
    <property type="match status" value="1"/>
</dbReference>
<dbReference type="AlphaFoldDB" id="A0A1X6Y712"/>
<evidence type="ECO:0000256" key="4">
    <source>
        <dbReference type="ARBA" id="ARBA00023004"/>
    </source>
</evidence>
<dbReference type="GO" id="GO:0051539">
    <property type="term" value="F:4 iron, 4 sulfur cluster binding"/>
    <property type="evidence" value="ECO:0007669"/>
    <property type="project" value="UniProtKB-KW"/>
</dbReference>
<feature type="domain" description="4Fe-4S ferredoxin-type" evidence="6">
    <location>
        <begin position="131"/>
        <end position="160"/>
    </location>
</feature>
<evidence type="ECO:0000259" key="6">
    <source>
        <dbReference type="PROSITE" id="PS51379"/>
    </source>
</evidence>
<evidence type="ECO:0000256" key="3">
    <source>
        <dbReference type="ARBA" id="ARBA00022737"/>
    </source>
</evidence>
<proteinExistence type="predicted"/>